<name>A0A8H7EP01_9FUNG</name>
<gene>
    <name evidence="1" type="ORF">EC973_001877</name>
</gene>
<proteinExistence type="predicted"/>
<accession>A0A8H7EP01</accession>
<evidence type="ECO:0000313" key="1">
    <source>
        <dbReference type="EMBL" id="KAF7723502.1"/>
    </source>
</evidence>
<sequence length="172" mass="19521">MTDNYFLEKDAKYWCLKSAFNYEEKKDPSIPSRHILRTLKDKLTEAGKEGNKAQAAEAKRLLKEWQHVKSLIQKGDKKSQQIIYNNRSQGGILIAQPSGPVTIMHQPSADSVLSPSKRSIEQADLTSEAGSWNSEESKRRKCLRVFLISQYAPTDFDEAGDETRKVAKHQVL</sequence>
<reference evidence="1" key="1">
    <citation type="submission" date="2020-01" db="EMBL/GenBank/DDBJ databases">
        <title>Genome Sequencing of Three Apophysomyces-Like Fungal Strains Confirms a Novel Fungal Genus in the Mucoromycota with divergent Burkholderia-like Endosymbiotic Bacteria.</title>
        <authorList>
            <person name="Stajich J.E."/>
            <person name="Macias A.M."/>
            <person name="Carter-House D."/>
            <person name="Lovett B."/>
            <person name="Kasson L.R."/>
            <person name="Berry K."/>
            <person name="Grigoriev I."/>
            <person name="Chang Y."/>
            <person name="Spatafora J."/>
            <person name="Kasson M.T."/>
        </authorList>
    </citation>
    <scope>NUCLEOTIDE SEQUENCE</scope>
    <source>
        <strain evidence="1">NRRL A-21654</strain>
    </source>
</reference>
<keyword evidence="2" id="KW-1185">Reference proteome</keyword>
<protein>
    <submittedName>
        <fullName evidence="1">Uncharacterized protein</fullName>
    </submittedName>
</protein>
<dbReference type="Proteomes" id="UP000605846">
    <property type="component" value="Unassembled WGS sequence"/>
</dbReference>
<organism evidence="1 2">
    <name type="scientific">Apophysomyces ossiformis</name>
    <dbReference type="NCBI Taxonomy" id="679940"/>
    <lineage>
        <taxon>Eukaryota</taxon>
        <taxon>Fungi</taxon>
        <taxon>Fungi incertae sedis</taxon>
        <taxon>Mucoromycota</taxon>
        <taxon>Mucoromycotina</taxon>
        <taxon>Mucoromycetes</taxon>
        <taxon>Mucorales</taxon>
        <taxon>Mucorineae</taxon>
        <taxon>Mucoraceae</taxon>
        <taxon>Apophysomyces</taxon>
    </lineage>
</organism>
<comment type="caution">
    <text evidence="1">The sequence shown here is derived from an EMBL/GenBank/DDBJ whole genome shotgun (WGS) entry which is preliminary data.</text>
</comment>
<dbReference type="EMBL" id="JABAYA010000149">
    <property type="protein sequence ID" value="KAF7723502.1"/>
    <property type="molecule type" value="Genomic_DNA"/>
</dbReference>
<evidence type="ECO:0000313" key="2">
    <source>
        <dbReference type="Proteomes" id="UP000605846"/>
    </source>
</evidence>
<dbReference type="AlphaFoldDB" id="A0A8H7EP01"/>